<evidence type="ECO:0000256" key="1">
    <source>
        <dbReference type="SAM" id="SignalP"/>
    </source>
</evidence>
<evidence type="ECO:0000313" key="3">
    <source>
        <dbReference type="Proteomes" id="UP000234681"/>
    </source>
</evidence>
<name>A6KL75_RAT</name>
<gene>
    <name evidence="2" type="ORF">rCG_38912</name>
</gene>
<dbReference type="Proteomes" id="UP000234681">
    <property type="component" value="Chromosome X"/>
</dbReference>
<organism evidence="2 3">
    <name type="scientific">Rattus norvegicus</name>
    <name type="common">Rat</name>
    <dbReference type="NCBI Taxonomy" id="10116"/>
    <lineage>
        <taxon>Eukaryota</taxon>
        <taxon>Metazoa</taxon>
        <taxon>Chordata</taxon>
        <taxon>Craniata</taxon>
        <taxon>Vertebrata</taxon>
        <taxon>Euteleostomi</taxon>
        <taxon>Mammalia</taxon>
        <taxon>Eutheria</taxon>
        <taxon>Euarchontoglires</taxon>
        <taxon>Glires</taxon>
        <taxon>Rodentia</taxon>
        <taxon>Myomorpha</taxon>
        <taxon>Muroidea</taxon>
        <taxon>Muridae</taxon>
        <taxon>Murinae</taxon>
        <taxon>Rattus</taxon>
    </lineage>
</organism>
<accession>A6KL75</accession>
<protein>
    <submittedName>
        <fullName evidence="2">RCG38912</fullName>
    </submittedName>
</protein>
<feature type="chain" id="PRO_5039917188" evidence="1">
    <location>
        <begin position="20"/>
        <end position="50"/>
    </location>
</feature>
<evidence type="ECO:0000313" key="2">
    <source>
        <dbReference type="EMBL" id="EDL86351.1"/>
    </source>
</evidence>
<dbReference type="AlphaFoldDB" id="A6KL75"/>
<reference evidence="2 3" key="1">
    <citation type="submission" date="2005-09" db="EMBL/GenBank/DDBJ databases">
        <authorList>
            <person name="Mural R.J."/>
            <person name="Li P.W."/>
            <person name="Adams M.D."/>
            <person name="Amanatides P.G."/>
            <person name="Baden-Tillson H."/>
            <person name="Barnstead M."/>
            <person name="Chin S.H."/>
            <person name="Dew I."/>
            <person name="Evans C.A."/>
            <person name="Ferriera S."/>
            <person name="Flanigan M."/>
            <person name="Fosler C."/>
            <person name="Glodek A."/>
            <person name="Gu Z."/>
            <person name="Holt R.A."/>
            <person name="Jennings D."/>
            <person name="Kraft C.L."/>
            <person name="Lu F."/>
            <person name="Nguyen T."/>
            <person name="Nusskern D.R."/>
            <person name="Pfannkoch C.M."/>
            <person name="Sitter C."/>
            <person name="Sutton G.G."/>
            <person name="Venter J.C."/>
            <person name="Wang Z."/>
            <person name="Woodage T."/>
            <person name="Zheng X.H."/>
            <person name="Zhong F."/>
        </authorList>
    </citation>
    <scope>NUCLEOTIDE SEQUENCE [LARGE SCALE GENOMIC DNA]</scope>
    <source>
        <strain>BN</strain>
        <strain evidence="3">Sprague-Dawley</strain>
    </source>
</reference>
<dbReference type="EMBL" id="CH474063">
    <property type="protein sequence ID" value="EDL86351.1"/>
    <property type="molecule type" value="Genomic_DNA"/>
</dbReference>
<sequence>MTFDAFYLVLSLSCPVVTSLLPQAFCFSNYIQSIQVLSLYFTLSTSSSII</sequence>
<keyword evidence="1" id="KW-0732">Signal</keyword>
<feature type="signal peptide" evidence="1">
    <location>
        <begin position="1"/>
        <end position="19"/>
    </location>
</feature>
<feature type="non-terminal residue" evidence="2">
    <location>
        <position position="50"/>
    </location>
</feature>
<proteinExistence type="predicted"/>